<dbReference type="FunFam" id="3.90.550.10:FF:000003">
    <property type="entry name" value="2-C-methyl-D-erythritol 4-phosphate cytidylyltransferase"/>
    <property type="match status" value="1"/>
</dbReference>
<feature type="binding site" evidence="14">
    <location>
        <begin position="306"/>
        <end position="308"/>
    </location>
    <ligand>
        <name>4-CDP-2-C-methyl-D-erythritol 2-phosphate</name>
        <dbReference type="ChEBI" id="CHEBI:57919"/>
    </ligand>
</feature>
<comment type="similarity">
    <text evidence="14">In the C-terminal section; belongs to the IspF family.</text>
</comment>
<dbReference type="SUPFAM" id="SSF69765">
    <property type="entry name" value="IpsF-like"/>
    <property type="match status" value="1"/>
</dbReference>
<evidence type="ECO:0000313" key="17">
    <source>
        <dbReference type="Proteomes" id="UP000332515"/>
    </source>
</evidence>
<keyword evidence="11 14" id="KW-0414">Isoprene biosynthesis</keyword>
<reference evidence="16 17" key="1">
    <citation type="submission" date="2019-09" db="EMBL/GenBank/DDBJ databases">
        <title>Segnochrobactrum spirostomi gen. nov., sp. nov., isolated from the ciliate Spirostomum cf. yagiui and description of a novel family, Segnochrobactraceae fam. nov. within the order Rhizobiales of the class Alphaproteobacteria.</title>
        <authorList>
            <person name="Akter S."/>
            <person name="Shazib S.U.A."/>
            <person name="Shin M.K."/>
        </authorList>
    </citation>
    <scope>NUCLEOTIDE SEQUENCE [LARGE SCALE GENOMIC DNA]</scope>
    <source>
        <strain evidence="16 17">Sp-1</strain>
    </source>
</reference>
<dbReference type="InterPro" id="IPR029044">
    <property type="entry name" value="Nucleotide-diphossugar_trans"/>
</dbReference>
<dbReference type="CDD" id="cd02516">
    <property type="entry name" value="CDP-ME_synthetase"/>
    <property type="match status" value="1"/>
</dbReference>
<feature type="site" description="Positions MEP for the nucleophilic attack" evidence="14">
    <location>
        <position position="169"/>
    </location>
</feature>
<feature type="region of interest" description="2-C-methyl-D-erythritol 2,4-cyclodiphosphate synthase" evidence="14">
    <location>
        <begin position="252"/>
        <end position="417"/>
    </location>
</feature>
<name>A0A6A7Y5R4_9HYPH</name>
<sequence>MSGIPASSADRPSPRTALLVVAAGRGTRAARHAVAMPKQYVPIGGRPVLAETLATLSAHPRISRTIVVIHPDDMESYHAASHGIAGLDEPVTGGATRQLSVLAGLERLADDPPDMVLIHDGVRPFCPPEVIERVIDSLSNHDGAIAALPVADTMKRVDAVERIVETVPRAGLWAAQTPQGFRFEPILTAHRRAHASRRFDLTDDAAVAEWAGLRVAVVPGDAENVKITTAADLDRADHKLAAAHLAALADVRIGNGFDVHRFGPGDSVVLGGVRIDHDAGLVGHSDADVALHAITDAILGAIGDGDIGQHFPPSEERWRGADSAVFLADAVARVTARGGIVGNIDLTIVCERPKIGPHREAMRARIAEICGMVIDRIGVKATTSEGLGFTGRREGIVAMASAVVRLPWTGHQPGATL</sequence>
<dbReference type="EC" id="2.7.7.60" evidence="14"/>
<dbReference type="PROSITE" id="PS01295">
    <property type="entry name" value="ISPD"/>
    <property type="match status" value="1"/>
</dbReference>
<comment type="similarity">
    <text evidence="7">Belongs to the IspD/TarI cytidylyltransferase family. IspD subfamily.</text>
</comment>
<protein>
    <recommendedName>
        <fullName evidence="14">Bifunctional enzyme IspD/IspF</fullName>
    </recommendedName>
    <domain>
        <recommendedName>
            <fullName evidence="14">2-C-methyl-D-erythritol 4-phosphate cytidylyltransferase</fullName>
            <ecNumber evidence="14">2.7.7.60</ecNumber>
        </recommendedName>
        <alternativeName>
            <fullName evidence="14">4-diphosphocytidyl-2C-methyl-D-erythritol synthase</fullName>
        </alternativeName>
        <alternativeName>
            <fullName evidence="14">MEP cytidylyltransferase</fullName>
            <shortName evidence="14">MCT</shortName>
        </alternativeName>
    </domain>
    <domain>
        <recommendedName>
            <fullName evidence="14">2-C-methyl-D-erythritol 2,4-cyclodiphosphate synthase</fullName>
            <shortName evidence="14">MECDP-synthase</shortName>
            <shortName evidence="14">MECPP-synthase</shortName>
            <shortName evidence="14">MECPS</shortName>
            <ecNumber evidence="14">4.6.1.12</ecNumber>
        </recommendedName>
    </domain>
</protein>
<feature type="binding site" evidence="14">
    <location>
        <position position="260"/>
    </location>
    <ligand>
        <name>a divalent metal cation</name>
        <dbReference type="ChEBI" id="CHEBI:60240"/>
    </ligand>
</feature>
<dbReference type="GO" id="GO:0050518">
    <property type="term" value="F:2-C-methyl-D-erythritol 4-phosphate cytidylyltransferase activity"/>
    <property type="evidence" value="ECO:0007669"/>
    <property type="project" value="UniProtKB-UniRule"/>
</dbReference>
<evidence type="ECO:0000256" key="1">
    <source>
        <dbReference type="ARBA" id="ARBA00000200"/>
    </source>
</evidence>
<dbReference type="PANTHER" id="PTHR43181:SF1">
    <property type="entry name" value="2-C-METHYL-D-ERYTHRITOL 2,4-CYCLODIPHOSPHATE SYNTHASE, CHLOROPLASTIC"/>
    <property type="match status" value="1"/>
</dbReference>
<keyword evidence="17" id="KW-1185">Reference proteome</keyword>
<dbReference type="RefSeq" id="WP_153483988.1">
    <property type="nucleotide sequence ID" value="NZ_VWNA01000001.1"/>
</dbReference>
<feature type="binding site" evidence="14">
    <location>
        <begin position="284"/>
        <end position="285"/>
    </location>
    <ligand>
        <name>4-CDP-2-C-methyl-D-erythritol 2-phosphate</name>
        <dbReference type="ChEBI" id="CHEBI:57919"/>
    </ligand>
</feature>
<dbReference type="NCBIfam" id="TIGR00453">
    <property type="entry name" value="ispD"/>
    <property type="match status" value="1"/>
</dbReference>
<evidence type="ECO:0000256" key="7">
    <source>
        <dbReference type="ARBA" id="ARBA00009789"/>
    </source>
</evidence>
<feature type="binding site" evidence="14">
    <location>
        <begin position="258"/>
        <end position="260"/>
    </location>
    <ligand>
        <name>4-CDP-2-C-methyl-D-erythritol 2-phosphate</name>
        <dbReference type="ChEBI" id="CHEBI:57919"/>
    </ligand>
</feature>
<evidence type="ECO:0000256" key="3">
    <source>
        <dbReference type="ARBA" id="ARBA00001968"/>
    </source>
</evidence>
<feature type="binding site" evidence="14">
    <location>
        <position position="392"/>
    </location>
    <ligand>
        <name>4-CDP-2-C-methyl-D-erythritol 2-phosphate</name>
        <dbReference type="ChEBI" id="CHEBI:57919"/>
    </ligand>
</feature>
<dbReference type="NCBIfam" id="NF006899">
    <property type="entry name" value="PRK09382.1"/>
    <property type="match status" value="1"/>
</dbReference>
<comment type="pathway">
    <text evidence="5 14">Isoprenoid biosynthesis; isopentenyl diphosphate biosynthesis via DXP pathway; isopentenyl diphosphate from 1-deoxy-D-xylulose 5-phosphate: step 2/6.</text>
</comment>
<comment type="similarity">
    <text evidence="14">In the N-terminal section; belongs to the IspD/TarI cytidylyltransferase family. IspD subfamily.</text>
</comment>
<evidence type="ECO:0000256" key="5">
    <source>
        <dbReference type="ARBA" id="ARBA00004787"/>
    </source>
</evidence>
<evidence type="ECO:0000256" key="13">
    <source>
        <dbReference type="ARBA" id="ARBA00023268"/>
    </source>
</evidence>
<keyword evidence="12 14" id="KW-0456">Lyase</keyword>
<dbReference type="InterPro" id="IPR003526">
    <property type="entry name" value="MECDP_synthase"/>
</dbReference>
<evidence type="ECO:0000256" key="8">
    <source>
        <dbReference type="ARBA" id="ARBA00022679"/>
    </source>
</evidence>
<dbReference type="GO" id="GO:0008685">
    <property type="term" value="F:2-C-methyl-D-erythritol 2,4-cyclodiphosphate synthase activity"/>
    <property type="evidence" value="ECO:0007669"/>
    <property type="project" value="UniProtKB-UniRule"/>
</dbReference>
<organism evidence="16 17">
    <name type="scientific">Segnochrobactrum spirostomi</name>
    <dbReference type="NCBI Taxonomy" id="2608987"/>
    <lineage>
        <taxon>Bacteria</taxon>
        <taxon>Pseudomonadati</taxon>
        <taxon>Pseudomonadota</taxon>
        <taxon>Alphaproteobacteria</taxon>
        <taxon>Hyphomicrobiales</taxon>
        <taxon>Segnochrobactraceae</taxon>
        <taxon>Segnochrobactrum</taxon>
    </lineage>
</organism>
<dbReference type="EC" id="4.6.1.12" evidence="14"/>
<feature type="site" description="Transition state stabilizer" evidence="14">
    <location>
        <position position="28"/>
    </location>
</feature>
<dbReference type="InterPro" id="IPR034683">
    <property type="entry name" value="IspD/TarI"/>
</dbReference>
<feature type="binding site" evidence="14">
    <location>
        <begin position="382"/>
        <end position="385"/>
    </location>
    <ligand>
        <name>4-CDP-2-C-methyl-D-erythritol 2-phosphate</name>
        <dbReference type="ChEBI" id="CHEBI:57919"/>
    </ligand>
</feature>
<dbReference type="InterPro" id="IPR020555">
    <property type="entry name" value="MECDP_synthase_CS"/>
</dbReference>
<feature type="site" description="Positions MEP for the nucleophilic attack" evidence="14">
    <location>
        <position position="226"/>
    </location>
</feature>
<feature type="binding site" evidence="14">
    <location>
        <position position="258"/>
    </location>
    <ligand>
        <name>a divalent metal cation</name>
        <dbReference type="ChEBI" id="CHEBI:60240"/>
    </ligand>
</feature>
<feature type="binding site" evidence="14">
    <location>
        <position position="389"/>
    </location>
    <ligand>
        <name>4-CDP-2-C-methyl-D-erythritol 2-phosphate</name>
        <dbReference type="ChEBI" id="CHEBI:57919"/>
    </ligand>
</feature>
<comment type="function">
    <text evidence="14">Bifunctional enzyme that catalyzes the formation of 4-diphosphocytidyl-2-C-methyl-D-erythritol from CTP and 2-C-methyl-D-erythritol 4-phosphate (MEP) (IspD), and catalyzes the conversion of 4-diphosphocytidyl-2-C-methyl-D-erythritol 2-phosphate (CDP-ME2P) to 2-C-methyl-D-erythritol 2,4-cyclodiphosphate (ME-CPP) with a corresponding release of cytidine 5-monophosphate (CMP) (IspF).</text>
</comment>
<dbReference type="InterPro" id="IPR001228">
    <property type="entry name" value="IspD"/>
</dbReference>
<dbReference type="HAMAP" id="MF_00107">
    <property type="entry name" value="IspF"/>
    <property type="match status" value="1"/>
</dbReference>
<dbReference type="Gene3D" id="3.30.1330.50">
    <property type="entry name" value="2-C-methyl-D-erythritol 2,4-cyclodiphosphate synthase"/>
    <property type="match status" value="1"/>
</dbReference>
<feature type="binding site" evidence="14">
    <location>
        <position position="292"/>
    </location>
    <ligand>
        <name>a divalent metal cation</name>
        <dbReference type="ChEBI" id="CHEBI:60240"/>
    </ligand>
</feature>
<dbReference type="UniPathway" id="UPA00056">
    <property type="reaction ID" value="UER00093"/>
</dbReference>
<dbReference type="HAMAP" id="MF_01520">
    <property type="entry name" value="IspDF"/>
    <property type="match status" value="1"/>
</dbReference>
<dbReference type="AlphaFoldDB" id="A0A6A7Y5R4"/>
<dbReference type="HAMAP" id="MF_00108">
    <property type="entry name" value="IspD"/>
    <property type="match status" value="1"/>
</dbReference>
<dbReference type="InterPro" id="IPR026596">
    <property type="entry name" value="IspD/F"/>
</dbReference>
<dbReference type="InterPro" id="IPR036571">
    <property type="entry name" value="MECDP_synthase_sf"/>
</dbReference>
<feature type="domain" description="2-C-methyl-D-erythritol 2,4-cyclodiphosphate synthase" evidence="15">
    <location>
        <begin position="251"/>
        <end position="404"/>
    </location>
</feature>
<dbReference type="SUPFAM" id="SSF53448">
    <property type="entry name" value="Nucleotide-diphospho-sugar transferases"/>
    <property type="match status" value="1"/>
</dbReference>
<comment type="similarity">
    <text evidence="6">Belongs to the IspF family.</text>
</comment>
<dbReference type="NCBIfam" id="TIGR00151">
    <property type="entry name" value="ispF"/>
    <property type="match status" value="1"/>
</dbReference>
<evidence type="ECO:0000256" key="11">
    <source>
        <dbReference type="ARBA" id="ARBA00023229"/>
    </source>
</evidence>
<proteinExistence type="inferred from homology"/>
<dbReference type="Pfam" id="PF01128">
    <property type="entry name" value="IspD"/>
    <property type="match status" value="1"/>
</dbReference>
<comment type="catalytic activity">
    <reaction evidence="1 14">
        <text>4-CDP-2-C-methyl-D-erythritol 2-phosphate = 2-C-methyl-D-erythritol 2,4-cyclic diphosphate + CMP</text>
        <dbReference type="Rhea" id="RHEA:23864"/>
        <dbReference type="ChEBI" id="CHEBI:57919"/>
        <dbReference type="ChEBI" id="CHEBI:58483"/>
        <dbReference type="ChEBI" id="CHEBI:60377"/>
        <dbReference type="EC" id="4.6.1.12"/>
    </reaction>
</comment>
<dbReference type="PROSITE" id="PS01350">
    <property type="entry name" value="ISPF"/>
    <property type="match status" value="1"/>
</dbReference>
<accession>A0A6A7Y5R4</accession>
<evidence type="ECO:0000256" key="6">
    <source>
        <dbReference type="ARBA" id="ARBA00008480"/>
    </source>
</evidence>
<evidence type="ECO:0000256" key="12">
    <source>
        <dbReference type="ARBA" id="ARBA00023239"/>
    </source>
</evidence>
<evidence type="ECO:0000313" key="16">
    <source>
        <dbReference type="EMBL" id="MQT14045.1"/>
    </source>
</evidence>
<comment type="caution">
    <text evidence="14">Lacks conserved residue(s) required for the propagation of feature annotation.</text>
</comment>
<feature type="site" description="Transition state stabilizer" evidence="14">
    <location>
        <position position="38"/>
    </location>
</feature>
<comment type="caution">
    <text evidence="16">The sequence shown here is derived from an EMBL/GenBank/DDBJ whole genome shotgun (WGS) entry which is preliminary data.</text>
</comment>
<feature type="region of interest" description="2-C-methyl-D-erythritol 4-phosphate cytidylyltransferase" evidence="14">
    <location>
        <begin position="1"/>
        <end position="251"/>
    </location>
</feature>
<dbReference type="EMBL" id="VWNA01000001">
    <property type="protein sequence ID" value="MQT14045.1"/>
    <property type="molecule type" value="Genomic_DNA"/>
</dbReference>
<dbReference type="GO" id="GO:0016114">
    <property type="term" value="P:terpenoid biosynthetic process"/>
    <property type="evidence" value="ECO:0007669"/>
    <property type="project" value="InterPro"/>
</dbReference>
<evidence type="ECO:0000256" key="9">
    <source>
        <dbReference type="ARBA" id="ARBA00022695"/>
    </source>
</evidence>
<feature type="site" description="Transition state stabilizer" evidence="14">
    <location>
        <position position="284"/>
    </location>
</feature>
<dbReference type="Gene3D" id="3.90.550.10">
    <property type="entry name" value="Spore Coat Polysaccharide Biosynthesis Protein SpsA, Chain A"/>
    <property type="match status" value="1"/>
</dbReference>
<comment type="cofactor">
    <cofactor evidence="3 14">
        <name>a divalent metal cation</name>
        <dbReference type="ChEBI" id="CHEBI:60240"/>
    </cofactor>
</comment>
<evidence type="ECO:0000256" key="14">
    <source>
        <dbReference type="HAMAP-Rule" id="MF_01520"/>
    </source>
</evidence>
<dbReference type="InterPro" id="IPR018294">
    <property type="entry name" value="ISPD_synthase_CS"/>
</dbReference>
<evidence type="ECO:0000256" key="2">
    <source>
        <dbReference type="ARBA" id="ARBA00001282"/>
    </source>
</evidence>
<dbReference type="CDD" id="cd00554">
    <property type="entry name" value="MECDP_synthase"/>
    <property type="match status" value="1"/>
</dbReference>
<feature type="site" description="Transition state stabilizer" evidence="14">
    <location>
        <position position="383"/>
    </location>
</feature>
<dbReference type="Pfam" id="PF02542">
    <property type="entry name" value="YgbB"/>
    <property type="match status" value="1"/>
</dbReference>
<dbReference type="Proteomes" id="UP000332515">
    <property type="component" value="Unassembled WGS sequence"/>
</dbReference>
<comment type="pathway">
    <text evidence="4 14">Isoprenoid biosynthesis; isopentenyl diphosphate biosynthesis via DXP pathway; isopentenyl diphosphate from 1-deoxy-D-xylulose 5-phosphate: step 4/6.</text>
</comment>
<dbReference type="GO" id="GO:0046872">
    <property type="term" value="F:metal ion binding"/>
    <property type="evidence" value="ECO:0007669"/>
    <property type="project" value="UniProtKB-KW"/>
</dbReference>
<keyword evidence="9 14" id="KW-0548">Nucleotidyltransferase</keyword>
<evidence type="ECO:0000256" key="10">
    <source>
        <dbReference type="ARBA" id="ARBA00022723"/>
    </source>
</evidence>
<dbReference type="PANTHER" id="PTHR43181">
    <property type="entry name" value="2-C-METHYL-D-ERYTHRITOL 2,4-CYCLODIPHOSPHATE SYNTHASE, CHLOROPLASTIC"/>
    <property type="match status" value="1"/>
</dbReference>
<keyword evidence="8 14" id="KW-0808">Transferase</keyword>
<gene>
    <name evidence="14" type="primary">ispDF</name>
    <name evidence="16" type="ORF">F0357_15615</name>
</gene>
<evidence type="ECO:0000259" key="15">
    <source>
        <dbReference type="Pfam" id="PF02542"/>
    </source>
</evidence>
<dbReference type="GO" id="GO:0019288">
    <property type="term" value="P:isopentenyl diphosphate biosynthetic process, methylerythritol 4-phosphate pathway"/>
    <property type="evidence" value="ECO:0007669"/>
    <property type="project" value="UniProtKB-UniRule"/>
</dbReference>
<keyword evidence="10 14" id="KW-0479">Metal-binding</keyword>
<evidence type="ECO:0000256" key="4">
    <source>
        <dbReference type="ARBA" id="ARBA00004709"/>
    </source>
</evidence>
<comment type="catalytic activity">
    <reaction evidence="2 14">
        <text>2-C-methyl-D-erythritol 4-phosphate + CTP + H(+) = 4-CDP-2-C-methyl-D-erythritol + diphosphate</text>
        <dbReference type="Rhea" id="RHEA:13429"/>
        <dbReference type="ChEBI" id="CHEBI:15378"/>
        <dbReference type="ChEBI" id="CHEBI:33019"/>
        <dbReference type="ChEBI" id="CHEBI:37563"/>
        <dbReference type="ChEBI" id="CHEBI:57823"/>
        <dbReference type="ChEBI" id="CHEBI:58262"/>
        <dbReference type="EC" id="2.7.7.60"/>
    </reaction>
</comment>
<keyword evidence="13 14" id="KW-0511">Multifunctional enzyme</keyword>